<dbReference type="Pfam" id="PF00132">
    <property type="entry name" value="Hexapep"/>
    <property type="match status" value="2"/>
</dbReference>
<dbReference type="RefSeq" id="WP_024426216.1">
    <property type="nucleotide sequence ID" value="NZ_JALPZN010000017.1"/>
</dbReference>
<dbReference type="GO" id="GO:0016740">
    <property type="term" value="F:transferase activity"/>
    <property type="evidence" value="ECO:0007669"/>
    <property type="project" value="UniProtKB-KW"/>
</dbReference>
<keyword evidence="2" id="KW-1185">Reference proteome</keyword>
<dbReference type="InterPro" id="IPR050484">
    <property type="entry name" value="Transf_Hexapept/Carb_Anhydrase"/>
</dbReference>
<gene>
    <name evidence="1" type="ORF">BA70_04485</name>
</gene>
<dbReference type="InterPro" id="IPR001451">
    <property type="entry name" value="Hexapep"/>
</dbReference>
<dbReference type="eggNOG" id="COG0663">
    <property type="taxonomic scope" value="Bacteria"/>
</dbReference>
<dbReference type="Gene3D" id="2.160.10.10">
    <property type="entry name" value="Hexapeptide repeat proteins"/>
    <property type="match status" value="1"/>
</dbReference>
<dbReference type="PANTHER" id="PTHR13061:SF29">
    <property type="entry name" value="GAMMA CARBONIC ANHYDRASE-LIKE 1, MITOCHONDRIAL-RELATED"/>
    <property type="match status" value="1"/>
</dbReference>
<organism evidence="1 2">
    <name type="scientific">Bacillus zhangzhouensis</name>
    <dbReference type="NCBI Taxonomy" id="1178540"/>
    <lineage>
        <taxon>Bacteria</taxon>
        <taxon>Bacillati</taxon>
        <taxon>Bacillota</taxon>
        <taxon>Bacilli</taxon>
        <taxon>Bacillales</taxon>
        <taxon>Bacillaceae</taxon>
        <taxon>Bacillus</taxon>
    </lineage>
</organism>
<keyword evidence="1" id="KW-0808">Transferase</keyword>
<accession>A0A081L9Y3</accession>
<evidence type="ECO:0000313" key="2">
    <source>
        <dbReference type="Proteomes" id="UP000028091"/>
    </source>
</evidence>
<dbReference type="AlphaFoldDB" id="A0A081L9Y3"/>
<dbReference type="SUPFAM" id="SSF51161">
    <property type="entry name" value="Trimeric LpxA-like enzymes"/>
    <property type="match status" value="1"/>
</dbReference>
<dbReference type="OrthoDB" id="9803036at2"/>
<reference evidence="1 2" key="1">
    <citation type="submission" date="2012-09" db="EMBL/GenBank/DDBJ databases">
        <title>Genome Sequence of Bacillus sp. DW5-4.</title>
        <authorList>
            <person name="Lai Q."/>
            <person name="Liu Y."/>
            <person name="Shao Z."/>
        </authorList>
    </citation>
    <scope>NUCLEOTIDE SEQUENCE [LARGE SCALE GENOMIC DNA]</scope>
    <source>
        <strain evidence="1 2">DW5-4</strain>
    </source>
</reference>
<evidence type="ECO:0000313" key="1">
    <source>
        <dbReference type="EMBL" id="KEP26059.1"/>
    </source>
</evidence>
<dbReference type="InterPro" id="IPR011004">
    <property type="entry name" value="Trimer_LpxA-like_sf"/>
</dbReference>
<protein>
    <submittedName>
        <fullName evidence="1">Transferase</fullName>
    </submittedName>
</protein>
<dbReference type="EMBL" id="JOTP01000013">
    <property type="protein sequence ID" value="KEP26059.1"/>
    <property type="molecule type" value="Genomic_DNA"/>
</dbReference>
<sequence>MIYPYHQFTPEIHESVFVADNATITGDVTIGEYSSVWFQTVIRGDVAPVRIGKNVNIQDLSCLHQSPGKTLLIEDGATIGHQVTLHSSIIRKNALIGMGSIILDGAEIGEGAFIGAGSLVPQGKVIPKGSLAFGRPAKVVRLLTDEDIQDMDRIRREYVEKGQYYRSLLSR</sequence>
<dbReference type="PANTHER" id="PTHR13061">
    <property type="entry name" value="DYNACTIN SUBUNIT P25"/>
    <property type="match status" value="1"/>
</dbReference>
<dbReference type="CDD" id="cd04645">
    <property type="entry name" value="LbH_gamma_CA_like"/>
    <property type="match status" value="1"/>
</dbReference>
<proteinExistence type="predicted"/>
<dbReference type="GeneID" id="61769365"/>
<comment type="caution">
    <text evidence="1">The sequence shown here is derived from an EMBL/GenBank/DDBJ whole genome shotgun (WGS) entry which is preliminary data.</text>
</comment>
<dbReference type="InterPro" id="IPR047324">
    <property type="entry name" value="LbH_gamma_CA-like"/>
</dbReference>
<dbReference type="Proteomes" id="UP000028091">
    <property type="component" value="Unassembled WGS sequence"/>
</dbReference>
<name>A0A081L9Y3_9BACI</name>